<keyword evidence="2" id="KW-1185">Reference proteome</keyword>
<gene>
    <name evidence="1" type="ORF">D4T97_008310</name>
</gene>
<sequence length="88" mass="10405">MGYIAPIRMLEYSEYQKRVQEKSKNHDPMPVNFTPRIRLQSKLYWGTNREGIPLKLKEKKQYGSPKSSVIDKKLPEETGKGRYINEYV</sequence>
<dbReference type="Proteomes" id="UP000287156">
    <property type="component" value="Unassembled WGS sequence"/>
</dbReference>
<evidence type="ECO:0000313" key="1">
    <source>
        <dbReference type="EMBL" id="RST75248.1"/>
    </source>
</evidence>
<evidence type="ECO:0000313" key="2">
    <source>
        <dbReference type="Proteomes" id="UP000287156"/>
    </source>
</evidence>
<dbReference type="AlphaFoldDB" id="A0A429Y203"/>
<reference evidence="1" key="1">
    <citation type="submission" date="2018-12" db="EMBL/GenBank/DDBJ databases">
        <authorList>
            <person name="Sun L."/>
            <person name="Chen Z."/>
        </authorList>
    </citation>
    <scope>NUCLEOTIDE SEQUENCE [LARGE SCALE GENOMIC DNA]</scope>
    <source>
        <strain evidence="1">3-2-2</strain>
    </source>
</reference>
<dbReference type="RefSeq" id="WP_126049561.1">
    <property type="nucleotide sequence ID" value="NZ_QYTV02000003.1"/>
</dbReference>
<dbReference type="OrthoDB" id="2706316at2"/>
<name>A0A429Y203_9BACI</name>
<dbReference type="EMBL" id="QYTV02000003">
    <property type="protein sequence ID" value="RST75248.1"/>
    <property type="molecule type" value="Genomic_DNA"/>
</dbReference>
<organism evidence="1 2">
    <name type="scientific">Siminovitchia acidinfaciens</name>
    <dbReference type="NCBI Taxonomy" id="2321395"/>
    <lineage>
        <taxon>Bacteria</taxon>
        <taxon>Bacillati</taxon>
        <taxon>Bacillota</taxon>
        <taxon>Bacilli</taxon>
        <taxon>Bacillales</taxon>
        <taxon>Bacillaceae</taxon>
        <taxon>Siminovitchia</taxon>
    </lineage>
</organism>
<proteinExistence type="predicted"/>
<protein>
    <submittedName>
        <fullName evidence="1">Uncharacterized protein</fullName>
    </submittedName>
</protein>
<accession>A0A429Y203</accession>
<comment type="caution">
    <text evidence="1">The sequence shown here is derived from an EMBL/GenBank/DDBJ whole genome shotgun (WGS) entry which is preliminary data.</text>
</comment>